<proteinExistence type="predicted"/>
<dbReference type="EMBL" id="BRXE01000005">
    <property type="protein sequence ID" value="GLB81616.1"/>
    <property type="molecule type" value="Genomic_DNA"/>
</dbReference>
<gene>
    <name evidence="2" type="ORF">Mkiyose1413_10470</name>
    <name evidence="1" type="ORF">SRL2020028_08720</name>
</gene>
<evidence type="ECO:0000313" key="1">
    <source>
        <dbReference type="EMBL" id="GLB81616.1"/>
    </source>
</evidence>
<dbReference type="EMBL" id="BRZI01000004">
    <property type="protein sequence ID" value="GLD29164.1"/>
    <property type="molecule type" value="Genomic_DNA"/>
</dbReference>
<accession>A0A9P3Q3P8</accession>
<sequence>MPGHHHERALREAGLLTGPRRTGYPATWLANAARRAVTPETILEIARSSGIDGDELHLLGDYEEVNDPRGKSFFLLPPGISGDDARRAVLLTYILNAGTDYGAAGRGVVHDFAATPYSVAEVRRIMDRQRANGWSYGRDVRFVDRNGGRLATTPNGILMGAGGSWVQRLYSQRGGTTWGDIFMVNTTAGVEPARVLRDIIASRRIWRAEPDGEVVVGGLDLDRLLHHEERHSAQWAALGYSGMLRAYGWELVRELIFRKTNRLEQDAGLHDGGYL</sequence>
<protein>
    <submittedName>
        <fullName evidence="2">Uncharacterized protein</fullName>
    </submittedName>
</protein>
<evidence type="ECO:0000313" key="3">
    <source>
        <dbReference type="Proteomes" id="UP001064782"/>
    </source>
</evidence>
<dbReference type="AlphaFoldDB" id="A0A9P3Q3P8"/>
<reference evidence="2" key="1">
    <citation type="submission" date="2022-08" db="EMBL/GenBank/DDBJ databases">
        <title>Mycobacterium kiyosense sp. nov., scotochromogenic slow-glowing species isolated from respiratory specimens.</title>
        <authorList>
            <person name="Fukano H."/>
            <person name="Kazumi Y."/>
            <person name="Sakagami N."/>
            <person name="Ato M."/>
            <person name="Mitarai S."/>
            <person name="Hoshino Y."/>
        </authorList>
    </citation>
    <scope>NUCLEOTIDE SEQUENCE</scope>
    <source>
        <strain evidence="2">1413</strain>
        <strain evidence="1">SRL2020-028</strain>
    </source>
</reference>
<dbReference type="Proteomes" id="UP001064782">
    <property type="component" value="Unassembled WGS sequence"/>
</dbReference>
<keyword evidence="3" id="KW-1185">Reference proteome</keyword>
<dbReference type="Proteomes" id="UP001165663">
    <property type="component" value="Unassembled WGS sequence"/>
</dbReference>
<organism evidence="2 3">
    <name type="scientific">Mycobacterium kiyosense</name>
    <dbReference type="NCBI Taxonomy" id="2871094"/>
    <lineage>
        <taxon>Bacteria</taxon>
        <taxon>Bacillati</taxon>
        <taxon>Actinomycetota</taxon>
        <taxon>Actinomycetes</taxon>
        <taxon>Mycobacteriales</taxon>
        <taxon>Mycobacteriaceae</taxon>
        <taxon>Mycobacterium</taxon>
    </lineage>
</organism>
<name>A0A9P3Q3P8_9MYCO</name>
<comment type="caution">
    <text evidence="2">The sequence shown here is derived from an EMBL/GenBank/DDBJ whole genome shotgun (WGS) entry which is preliminary data.</text>
</comment>
<evidence type="ECO:0000313" key="2">
    <source>
        <dbReference type="EMBL" id="GLD29164.1"/>
    </source>
</evidence>